<comment type="caution">
    <text evidence="3">The sequence shown here is derived from an EMBL/GenBank/DDBJ whole genome shotgun (WGS) entry which is preliminary data.</text>
</comment>
<gene>
    <name evidence="3" type="ORF">SLS62_005671</name>
</gene>
<keyword evidence="4" id="KW-1185">Reference proteome</keyword>
<feature type="domain" description="GPI inositol-deacylase winged helix" evidence="2">
    <location>
        <begin position="21"/>
        <end position="95"/>
    </location>
</feature>
<sequence length="276" mass="31007">MKRVFESSLRRIDNQPPALSRLAHRVIGWIINARQLLTVAEMTHGFAVEDGMDHVDQDGLTNGVLILRVCAGLVTTDETQTVRLVHTSVYEFLNTRKAGLREVQVDIARSCIRYLCLKPMSNRPAKDVSELRKRLEDLPFLHYASHHWGAHIQDESAEEQLRSLVLSLLTNENTRLSAVQSLQFSSEVSNTTVAAELFSSIPTNQAALHLSAYWGLSSISRDLIDSGADTTPYDSELWTPMHWAAANGHYRVVEVLIEAKSDLNAKDSEGWTPLFW</sequence>
<accession>A0AAN9UUE8</accession>
<evidence type="ECO:0000313" key="4">
    <source>
        <dbReference type="Proteomes" id="UP001320420"/>
    </source>
</evidence>
<dbReference type="Gene3D" id="1.25.40.20">
    <property type="entry name" value="Ankyrin repeat-containing domain"/>
    <property type="match status" value="1"/>
</dbReference>
<feature type="repeat" description="ANK" evidence="1">
    <location>
        <begin position="236"/>
        <end position="268"/>
    </location>
</feature>
<keyword evidence="1" id="KW-0040">ANK repeat</keyword>
<dbReference type="SUPFAM" id="SSF48403">
    <property type="entry name" value="Ankyrin repeat"/>
    <property type="match status" value="1"/>
</dbReference>
<organism evidence="3 4">
    <name type="scientific">Diatrype stigma</name>
    <dbReference type="NCBI Taxonomy" id="117547"/>
    <lineage>
        <taxon>Eukaryota</taxon>
        <taxon>Fungi</taxon>
        <taxon>Dikarya</taxon>
        <taxon>Ascomycota</taxon>
        <taxon>Pezizomycotina</taxon>
        <taxon>Sordariomycetes</taxon>
        <taxon>Xylariomycetidae</taxon>
        <taxon>Xylariales</taxon>
        <taxon>Diatrypaceae</taxon>
        <taxon>Diatrype</taxon>
    </lineage>
</organism>
<dbReference type="Pfam" id="PF12796">
    <property type="entry name" value="Ank_2"/>
    <property type="match status" value="1"/>
</dbReference>
<dbReference type="SMART" id="SM00248">
    <property type="entry name" value="ANK"/>
    <property type="match status" value="2"/>
</dbReference>
<feature type="repeat" description="ANK" evidence="1">
    <location>
        <begin position="203"/>
        <end position="235"/>
    </location>
</feature>
<name>A0AAN9UUE8_9PEZI</name>
<dbReference type="Proteomes" id="UP001320420">
    <property type="component" value="Unassembled WGS sequence"/>
</dbReference>
<dbReference type="AlphaFoldDB" id="A0AAN9UUE8"/>
<evidence type="ECO:0000259" key="2">
    <source>
        <dbReference type="Pfam" id="PF22939"/>
    </source>
</evidence>
<dbReference type="InterPro" id="IPR054471">
    <property type="entry name" value="GPIID_WHD"/>
</dbReference>
<evidence type="ECO:0000256" key="1">
    <source>
        <dbReference type="PROSITE-ProRule" id="PRU00023"/>
    </source>
</evidence>
<dbReference type="EMBL" id="JAKJXP020000039">
    <property type="protein sequence ID" value="KAK7752335.1"/>
    <property type="molecule type" value="Genomic_DNA"/>
</dbReference>
<dbReference type="InterPro" id="IPR002110">
    <property type="entry name" value="Ankyrin_rpt"/>
</dbReference>
<protein>
    <recommendedName>
        <fullName evidence="2">GPI inositol-deacylase winged helix domain-containing protein</fullName>
    </recommendedName>
</protein>
<dbReference type="InterPro" id="IPR036770">
    <property type="entry name" value="Ankyrin_rpt-contain_sf"/>
</dbReference>
<dbReference type="PROSITE" id="PS50297">
    <property type="entry name" value="ANK_REP_REGION"/>
    <property type="match status" value="1"/>
</dbReference>
<proteinExistence type="predicted"/>
<dbReference type="PANTHER" id="PTHR10039:SF15">
    <property type="entry name" value="NACHT DOMAIN-CONTAINING PROTEIN"/>
    <property type="match status" value="1"/>
</dbReference>
<dbReference type="Pfam" id="PF22939">
    <property type="entry name" value="WHD_GPIID"/>
    <property type="match status" value="1"/>
</dbReference>
<evidence type="ECO:0000313" key="3">
    <source>
        <dbReference type="EMBL" id="KAK7752335.1"/>
    </source>
</evidence>
<dbReference type="PANTHER" id="PTHR10039">
    <property type="entry name" value="AMELOGENIN"/>
    <property type="match status" value="1"/>
</dbReference>
<dbReference type="PROSITE" id="PS50088">
    <property type="entry name" value="ANK_REPEAT"/>
    <property type="match status" value="2"/>
</dbReference>
<reference evidence="3 4" key="1">
    <citation type="submission" date="2024-02" db="EMBL/GenBank/DDBJ databases">
        <title>De novo assembly and annotation of 12 fungi associated with fruit tree decline syndrome in Ontario, Canada.</title>
        <authorList>
            <person name="Sulman M."/>
            <person name="Ellouze W."/>
            <person name="Ilyukhin E."/>
        </authorList>
    </citation>
    <scope>NUCLEOTIDE SEQUENCE [LARGE SCALE GENOMIC DNA]</scope>
    <source>
        <strain evidence="3 4">M11/M66-122</strain>
    </source>
</reference>